<reference evidence="3 4" key="1">
    <citation type="submission" date="2018-07" db="EMBL/GenBank/DDBJ databases">
        <title>The complete nuclear genome of the prasinophyte Chloropicon primus (CCMP1205).</title>
        <authorList>
            <person name="Pombert J.-F."/>
            <person name="Otis C."/>
            <person name="Turmel M."/>
            <person name="Lemieux C."/>
        </authorList>
    </citation>
    <scope>NUCLEOTIDE SEQUENCE [LARGE SCALE GENOMIC DNA]</scope>
    <source>
        <strain evidence="3 4">CCMP1205</strain>
    </source>
</reference>
<evidence type="ECO:0000256" key="1">
    <source>
        <dbReference type="SAM" id="Phobius"/>
    </source>
</evidence>
<feature type="chain" id="PRO_5022871995" evidence="2">
    <location>
        <begin position="27"/>
        <end position="313"/>
    </location>
</feature>
<keyword evidence="4" id="KW-1185">Reference proteome</keyword>
<protein>
    <submittedName>
        <fullName evidence="3">Uncharacterized protein</fullName>
    </submittedName>
</protein>
<keyword evidence="1" id="KW-0472">Membrane</keyword>
<dbReference type="AlphaFoldDB" id="A0A5B8MZI1"/>
<keyword evidence="1" id="KW-1133">Transmembrane helix</keyword>
<gene>
    <name evidence="3" type="ORF">A3770_20p84910</name>
</gene>
<feature type="transmembrane region" description="Helical" evidence="1">
    <location>
        <begin position="108"/>
        <end position="128"/>
    </location>
</feature>
<proteinExistence type="predicted"/>
<sequence>MARAKVVTWMCAATLVCLLLVQVCQGQQQPKLYDSERQKGDGFAFTSSNLNGSRSTRALIKEFITKQFKAVTGVLSDRRIKWVYIGDIAMVISALLSSKFLDGYFKEISLACCAYFMTVGTLSGISYIAMDRPDLVDMQTSDYLGKFCLAIIVLATVGIIVIVLQKVLEGRQREAHEAAARAAAMKETQEKSLSQQLADDVMACKESSQGLLKLLDYDQASLQDLSPEDIGEELSHAIRSLVSFVKLANMTILGNEVPIQILYEKHVLDKDVAIAFHTMDSAHKQVLAATATILEHYFLRTDDGNQGGSKKHK</sequence>
<evidence type="ECO:0000313" key="4">
    <source>
        <dbReference type="Proteomes" id="UP000316726"/>
    </source>
</evidence>
<keyword evidence="1" id="KW-0812">Transmembrane</keyword>
<name>A0A5B8MZI1_9CHLO</name>
<feature type="transmembrane region" description="Helical" evidence="1">
    <location>
        <begin position="143"/>
        <end position="164"/>
    </location>
</feature>
<dbReference type="Proteomes" id="UP000316726">
    <property type="component" value="Chromosome 20"/>
</dbReference>
<dbReference type="EMBL" id="CP031053">
    <property type="protein sequence ID" value="QDZ25973.1"/>
    <property type="molecule type" value="Genomic_DNA"/>
</dbReference>
<feature type="signal peptide" evidence="2">
    <location>
        <begin position="1"/>
        <end position="26"/>
    </location>
</feature>
<organism evidence="3 4">
    <name type="scientific">Chloropicon primus</name>
    <dbReference type="NCBI Taxonomy" id="1764295"/>
    <lineage>
        <taxon>Eukaryota</taxon>
        <taxon>Viridiplantae</taxon>
        <taxon>Chlorophyta</taxon>
        <taxon>Chloropicophyceae</taxon>
        <taxon>Chloropicales</taxon>
        <taxon>Chloropicaceae</taxon>
        <taxon>Chloropicon</taxon>
    </lineage>
</organism>
<evidence type="ECO:0000313" key="3">
    <source>
        <dbReference type="EMBL" id="QDZ25973.1"/>
    </source>
</evidence>
<keyword evidence="2" id="KW-0732">Signal</keyword>
<evidence type="ECO:0000256" key="2">
    <source>
        <dbReference type="SAM" id="SignalP"/>
    </source>
</evidence>
<accession>A0A5B8MZI1</accession>